<proteinExistence type="inferred from homology"/>
<keyword evidence="5" id="KW-0732">Signal</keyword>
<dbReference type="InterPro" id="IPR024607">
    <property type="entry name" value="Sulfatase_CS"/>
</dbReference>
<feature type="signal peptide" evidence="5">
    <location>
        <begin position="1"/>
        <end position="28"/>
    </location>
</feature>
<evidence type="ECO:0000256" key="3">
    <source>
        <dbReference type="ARBA" id="ARBA00022801"/>
    </source>
</evidence>
<dbReference type="PANTHER" id="PTHR42693:SF33">
    <property type="entry name" value="ARYLSULFATASE"/>
    <property type="match status" value="1"/>
</dbReference>
<dbReference type="PANTHER" id="PTHR42693">
    <property type="entry name" value="ARYLSULFATASE FAMILY MEMBER"/>
    <property type="match status" value="1"/>
</dbReference>
<dbReference type="InterPro" id="IPR006311">
    <property type="entry name" value="TAT_signal"/>
</dbReference>
<evidence type="ECO:0000256" key="4">
    <source>
        <dbReference type="ARBA" id="ARBA00022837"/>
    </source>
</evidence>
<dbReference type="SUPFAM" id="SSF53649">
    <property type="entry name" value="Alkaline phosphatase-like"/>
    <property type="match status" value="1"/>
</dbReference>
<dbReference type="OrthoDB" id="9777306at2"/>
<dbReference type="GO" id="GO:0004065">
    <property type="term" value="F:arylsulfatase activity"/>
    <property type="evidence" value="ECO:0007669"/>
    <property type="project" value="TreeGrafter"/>
</dbReference>
<dbReference type="Gene3D" id="3.40.720.10">
    <property type="entry name" value="Alkaline Phosphatase, subunit A"/>
    <property type="match status" value="1"/>
</dbReference>
<dbReference type="PROSITE" id="PS00149">
    <property type="entry name" value="SULFATASE_2"/>
    <property type="match status" value="1"/>
</dbReference>
<protein>
    <submittedName>
        <fullName evidence="7">Twin-arginine translocation pathway signal protein</fullName>
    </submittedName>
</protein>
<name>A0A3A3Z1N4_9ACTN</name>
<dbReference type="Proteomes" id="UP000265614">
    <property type="component" value="Unassembled WGS sequence"/>
</dbReference>
<sequence length="463" mass="50982">MTPPVTRRSLLGAAGAGAAAALAPGATAAATAERPFAARGERPRRRPNLLVVLADDMGWADLSCYGAPTIRTPNLDRLARRGVRFTQGYSVAPVCSPTRIGLYTGRYPGRLPAGLREPISAPSAVDGIPLDHPTLASLLRDAGYDTAMIGKWHCGFLPWFSPTRLGWDSFFGNFSGGIDYFSKLSGSGAYDLYEDEVEHEDLRYYTHVLTERAEEFLEAPHARPWLLNLNYTTPHWPWEGPRDRGVSDELSARVRAGDRSALVHRDGGSVEKYTEMVEDLDRSLGRVLAALRRTGQERDTLVLFASDNGGERFSNTWPLSGEKLTVLEGGIRVPTILTWPAGLDGQQVSDVPVGTLDWHATLLELGGARPDVDHPLDGVSLVDHLLLGRRPPRRDLFWRLRDQGALRRGRLKYVRDSAGAEHLYDVEADQREQADLAARRPEDLAALRAAWRAVDATLLPYPA</sequence>
<organism evidence="7 8">
    <name type="scientific">Vallicoccus soli</name>
    <dbReference type="NCBI Taxonomy" id="2339232"/>
    <lineage>
        <taxon>Bacteria</taxon>
        <taxon>Bacillati</taxon>
        <taxon>Actinomycetota</taxon>
        <taxon>Actinomycetes</taxon>
        <taxon>Motilibacterales</taxon>
        <taxon>Vallicoccaceae</taxon>
        <taxon>Vallicoccus</taxon>
    </lineage>
</organism>
<dbReference type="InterPro" id="IPR000917">
    <property type="entry name" value="Sulfatase_N"/>
</dbReference>
<dbReference type="Gene3D" id="3.30.1120.10">
    <property type="match status" value="1"/>
</dbReference>
<keyword evidence="3" id="KW-0378">Hydrolase</keyword>
<accession>A0A3A3Z1N4</accession>
<evidence type="ECO:0000256" key="1">
    <source>
        <dbReference type="ARBA" id="ARBA00008779"/>
    </source>
</evidence>
<evidence type="ECO:0000259" key="6">
    <source>
        <dbReference type="Pfam" id="PF00884"/>
    </source>
</evidence>
<reference evidence="7 8" key="1">
    <citation type="submission" date="2018-09" db="EMBL/GenBank/DDBJ databases">
        <title>YIM 75000 draft genome.</title>
        <authorList>
            <person name="Tang S."/>
            <person name="Feng Y."/>
        </authorList>
    </citation>
    <scope>NUCLEOTIDE SEQUENCE [LARGE SCALE GENOMIC DNA]</scope>
    <source>
        <strain evidence="7 8">YIM 75000</strain>
    </source>
</reference>
<keyword evidence="4" id="KW-0106">Calcium</keyword>
<dbReference type="GO" id="GO:0046872">
    <property type="term" value="F:metal ion binding"/>
    <property type="evidence" value="ECO:0007669"/>
    <property type="project" value="UniProtKB-KW"/>
</dbReference>
<evidence type="ECO:0000256" key="5">
    <source>
        <dbReference type="SAM" id="SignalP"/>
    </source>
</evidence>
<dbReference type="Pfam" id="PF00884">
    <property type="entry name" value="Sulfatase"/>
    <property type="match status" value="1"/>
</dbReference>
<evidence type="ECO:0000313" key="7">
    <source>
        <dbReference type="EMBL" id="RJK96437.1"/>
    </source>
</evidence>
<dbReference type="PROSITE" id="PS51318">
    <property type="entry name" value="TAT"/>
    <property type="match status" value="1"/>
</dbReference>
<dbReference type="AlphaFoldDB" id="A0A3A3Z1N4"/>
<dbReference type="InterPro" id="IPR050738">
    <property type="entry name" value="Sulfatase"/>
</dbReference>
<comment type="caution">
    <text evidence="7">The sequence shown here is derived from an EMBL/GenBank/DDBJ whole genome shotgun (WGS) entry which is preliminary data.</text>
</comment>
<evidence type="ECO:0000313" key="8">
    <source>
        <dbReference type="Proteomes" id="UP000265614"/>
    </source>
</evidence>
<feature type="domain" description="Sulfatase N-terminal" evidence="6">
    <location>
        <begin position="47"/>
        <end position="367"/>
    </location>
</feature>
<dbReference type="RefSeq" id="WP_119950175.1">
    <property type="nucleotide sequence ID" value="NZ_QZEZ01000003.1"/>
</dbReference>
<dbReference type="EMBL" id="QZEZ01000003">
    <property type="protein sequence ID" value="RJK96437.1"/>
    <property type="molecule type" value="Genomic_DNA"/>
</dbReference>
<gene>
    <name evidence="7" type="ORF">D5H78_09445</name>
</gene>
<feature type="chain" id="PRO_5038904714" evidence="5">
    <location>
        <begin position="29"/>
        <end position="463"/>
    </location>
</feature>
<dbReference type="InterPro" id="IPR017850">
    <property type="entry name" value="Alkaline_phosphatase_core_sf"/>
</dbReference>
<keyword evidence="2" id="KW-0479">Metal-binding</keyword>
<comment type="similarity">
    <text evidence="1">Belongs to the sulfatase family.</text>
</comment>
<evidence type="ECO:0000256" key="2">
    <source>
        <dbReference type="ARBA" id="ARBA00022723"/>
    </source>
</evidence>
<keyword evidence="8" id="KW-1185">Reference proteome</keyword>